<reference evidence="1" key="1">
    <citation type="journal article" date="2020" name="MBio">
        <title>Staphylococcus epidermidis MSCRAMM SesJ is Encoded in Composite Islands.</title>
        <authorList>
            <person name="Arora S."/>
            <person name="Li X."/>
            <person name="Hillhouse A."/>
            <person name="Konganti K."/>
            <person name="Little S.V."/>
            <person name="Lawhon S.D."/>
            <person name="Threadgill D."/>
            <person name="Shelburne S."/>
            <person name="Hook M."/>
        </authorList>
    </citation>
    <scope>NUCLEOTIDE SEQUENCE</scope>
    <source>
        <strain evidence="1">MB567</strain>
    </source>
</reference>
<organism evidence="1">
    <name type="scientific">Staphylococcus epidermidis</name>
    <dbReference type="NCBI Taxonomy" id="1282"/>
    <lineage>
        <taxon>Bacteria</taxon>
        <taxon>Bacillati</taxon>
        <taxon>Bacillota</taxon>
        <taxon>Bacilli</taxon>
        <taxon>Bacillales</taxon>
        <taxon>Staphylococcaceae</taxon>
        <taxon>Staphylococcus</taxon>
    </lineage>
</organism>
<name>A0A6B9V126_STAEP</name>
<proteinExistence type="predicted"/>
<dbReference type="AlphaFoldDB" id="A0A6B9V126"/>
<protein>
    <submittedName>
        <fullName evidence="1">Uncharacterized protein</fullName>
    </submittedName>
</protein>
<sequence length="29" mass="3399">MYQTEYKIKPGNIKSNFEETSSVSKMVMK</sequence>
<evidence type="ECO:0000313" key="1">
    <source>
        <dbReference type="EMBL" id="QHN74232.1"/>
    </source>
</evidence>
<accession>A0A6B9V126</accession>
<dbReference type="EMBL" id="MK770829">
    <property type="protein sequence ID" value="QHN74232.1"/>
    <property type="molecule type" value="Genomic_DNA"/>
</dbReference>